<evidence type="ECO:0000256" key="1">
    <source>
        <dbReference type="SAM" id="MobiDB-lite"/>
    </source>
</evidence>
<dbReference type="Gene3D" id="3.20.19.10">
    <property type="entry name" value="Aconitase, domain 4"/>
    <property type="match status" value="1"/>
</dbReference>
<dbReference type="Proteomes" id="UP000254866">
    <property type="component" value="Unassembled WGS sequence"/>
</dbReference>
<comment type="caution">
    <text evidence="3">The sequence shown here is derived from an EMBL/GenBank/DDBJ whole genome shotgun (WGS) entry which is preliminary data.</text>
</comment>
<reference evidence="3 4" key="1">
    <citation type="journal article" date="2018" name="IMA Fungus">
        <title>IMA Genome-F 9: Draft genome sequence of Annulohypoxylon stygium, Aspergillus mulundensis, Berkeleyomyces basicola (syn. Thielaviopsis basicola), Ceratocystis smalleyi, two Cercospora beticola strains, Coleophoma cylindrospora, Fusarium fracticaudum, Phialophora cf. hyalina, and Morchella septimelata.</title>
        <authorList>
            <person name="Wingfield B.D."/>
            <person name="Bills G.F."/>
            <person name="Dong Y."/>
            <person name="Huang W."/>
            <person name="Nel W.J."/>
            <person name="Swalarsk-Parry B.S."/>
            <person name="Vaghefi N."/>
            <person name="Wilken P.M."/>
            <person name="An Z."/>
            <person name="de Beer Z.W."/>
            <person name="De Vos L."/>
            <person name="Chen L."/>
            <person name="Duong T.A."/>
            <person name="Gao Y."/>
            <person name="Hammerbacher A."/>
            <person name="Kikkert J.R."/>
            <person name="Li Y."/>
            <person name="Li H."/>
            <person name="Li K."/>
            <person name="Li Q."/>
            <person name="Liu X."/>
            <person name="Ma X."/>
            <person name="Naidoo K."/>
            <person name="Pethybridge S.J."/>
            <person name="Sun J."/>
            <person name="Steenkamp E.T."/>
            <person name="van der Nest M.A."/>
            <person name="van Wyk S."/>
            <person name="Wingfield M.J."/>
            <person name="Xiong C."/>
            <person name="Yue Q."/>
            <person name="Zhang X."/>
        </authorList>
    </citation>
    <scope>NUCLEOTIDE SEQUENCE [LARGE SCALE GENOMIC DNA]</scope>
    <source>
        <strain evidence="3 4">BP 5553</strain>
    </source>
</reference>
<evidence type="ECO:0000259" key="2">
    <source>
        <dbReference type="Pfam" id="PF00694"/>
    </source>
</evidence>
<feature type="compositionally biased region" description="Basic and acidic residues" evidence="1">
    <location>
        <begin position="94"/>
        <end position="103"/>
    </location>
</feature>
<name>A0A370TJA2_9HELO</name>
<dbReference type="InterPro" id="IPR015928">
    <property type="entry name" value="Aconitase/3IPM_dehydase_swvl"/>
</dbReference>
<organism evidence="3 4">
    <name type="scientific">Venustampulla echinocandica</name>
    <dbReference type="NCBI Taxonomy" id="2656787"/>
    <lineage>
        <taxon>Eukaryota</taxon>
        <taxon>Fungi</taxon>
        <taxon>Dikarya</taxon>
        <taxon>Ascomycota</taxon>
        <taxon>Pezizomycotina</taxon>
        <taxon>Leotiomycetes</taxon>
        <taxon>Helotiales</taxon>
        <taxon>Pleuroascaceae</taxon>
        <taxon>Venustampulla</taxon>
    </lineage>
</organism>
<proteinExistence type="predicted"/>
<dbReference type="RefSeq" id="XP_031868249.1">
    <property type="nucleotide sequence ID" value="XM_032015980.1"/>
</dbReference>
<accession>A0A370TJA2</accession>
<dbReference type="Pfam" id="PF00694">
    <property type="entry name" value="Aconitase_C"/>
    <property type="match status" value="1"/>
</dbReference>
<dbReference type="SUPFAM" id="SSF52016">
    <property type="entry name" value="LeuD/IlvD-like"/>
    <property type="match status" value="1"/>
</dbReference>
<keyword evidence="4" id="KW-1185">Reference proteome</keyword>
<evidence type="ECO:0000313" key="4">
    <source>
        <dbReference type="Proteomes" id="UP000254866"/>
    </source>
</evidence>
<dbReference type="OrthoDB" id="2110578at2759"/>
<feature type="region of interest" description="Disordered" evidence="1">
    <location>
        <begin position="94"/>
        <end position="129"/>
    </location>
</feature>
<dbReference type="STRING" id="2656787.A0A370TJA2"/>
<dbReference type="InterPro" id="IPR000573">
    <property type="entry name" value="AconitaseA/IPMdHydase_ssu_swvl"/>
</dbReference>
<gene>
    <name evidence="3" type="ORF">BP5553_07357</name>
</gene>
<dbReference type="EMBL" id="NPIC01000006">
    <property type="protein sequence ID" value="RDL35426.1"/>
    <property type="molecule type" value="Genomic_DNA"/>
</dbReference>
<dbReference type="GeneID" id="43600206"/>
<evidence type="ECO:0000313" key="3">
    <source>
        <dbReference type="EMBL" id="RDL35426.1"/>
    </source>
</evidence>
<feature type="domain" description="Aconitase A/isopropylmalate dehydratase small subunit swivel" evidence="2">
    <location>
        <begin position="23"/>
        <end position="66"/>
    </location>
</feature>
<protein>
    <recommendedName>
        <fullName evidence="2">Aconitase A/isopropylmalate dehydratase small subunit swivel domain-containing protein</fullName>
    </recommendedName>
</protein>
<sequence length="262" mass="28543">MRPTASILGNISVEKIAEVCMENYDKSFGSIAKAGDILVAGFNFGCGSSREQASTAIKAKKIPLVVYQQRFDGRGSPSSRSKIEGNIFLGRSRGKTDVKKAQENRQSLDSPPPATQASPPEEEVMARRTGWKPVWDLRRSKISVTEGEGGPTWSQKVDVTSALINTAIIGSYTKLNTIKVVGGILAPGTFNGTKVDIAPYLNGSHVSTNTSDNVRRFVNFLDDDGDVTTLLLKNNATADMNSKQYFLLTHLYKFFGALLEYP</sequence>
<dbReference type="AlphaFoldDB" id="A0A370TJA2"/>